<evidence type="ECO:0000256" key="12">
    <source>
        <dbReference type="NCBIfam" id="TIGR01474"/>
    </source>
</evidence>
<feature type="transmembrane region" description="Helical" evidence="11">
    <location>
        <begin position="251"/>
        <end position="269"/>
    </location>
</feature>
<dbReference type="GO" id="GO:0005886">
    <property type="term" value="C:plasma membrane"/>
    <property type="evidence" value="ECO:0007669"/>
    <property type="project" value="UniProtKB-SubCell"/>
</dbReference>
<evidence type="ECO:0000256" key="4">
    <source>
        <dbReference type="ARBA" id="ARBA00022475"/>
    </source>
</evidence>
<protein>
    <recommendedName>
        <fullName evidence="11 12">4-hydroxybenzoate octaprenyltransferase</fullName>
        <ecNumber evidence="11 12">2.5.1.39</ecNumber>
    </recommendedName>
    <alternativeName>
        <fullName evidence="11">4-HB polyprenyltransferase</fullName>
    </alternativeName>
</protein>
<feature type="transmembrane region" description="Helical" evidence="11">
    <location>
        <begin position="207"/>
        <end position="225"/>
    </location>
</feature>
<dbReference type="PANTHER" id="PTHR11048">
    <property type="entry name" value="PRENYLTRANSFERASES"/>
    <property type="match status" value="1"/>
</dbReference>
<comment type="function">
    <text evidence="11">Catalyzes the prenylation of para-hydroxybenzoate (PHB) with an all-trans polyprenyl group. Mediates the second step in the final reaction sequence of ubiquinone-8 (UQ-8) biosynthesis, which is the condensation of the polyisoprenoid side chain with PHB, generating the first membrane-bound Q intermediate 3-octaprenyl-4-hydroxybenzoate.</text>
</comment>
<feature type="transmembrane region" description="Helical" evidence="11">
    <location>
        <begin position="275"/>
        <end position="291"/>
    </location>
</feature>
<evidence type="ECO:0000256" key="9">
    <source>
        <dbReference type="ARBA" id="ARBA00022989"/>
    </source>
</evidence>
<reference evidence="13 14" key="2">
    <citation type="journal article" date="2016" name="Sci. Rep.">
        <title>The genome of Rhizobiales bacteria in predatory ants reveals urease gene functions but no genes for nitrogen fixation.</title>
        <authorList>
            <person name="Neuvonen M.M."/>
            <person name="Tamarit D."/>
            <person name="Naslund K."/>
            <person name="Liebig J."/>
            <person name="Feldhaar H."/>
            <person name="Moran N.A."/>
            <person name="Guy L."/>
            <person name="Andersson S.G."/>
        </authorList>
    </citation>
    <scope>NUCLEOTIDE SEQUENCE [LARGE SCALE GENOMIC DNA]</scope>
    <source>
        <strain evidence="13 14">Hsal</strain>
    </source>
</reference>
<dbReference type="Proteomes" id="UP000188912">
    <property type="component" value="Chromosome"/>
</dbReference>
<evidence type="ECO:0000256" key="3">
    <source>
        <dbReference type="ARBA" id="ARBA00005985"/>
    </source>
</evidence>
<dbReference type="InterPro" id="IPR039653">
    <property type="entry name" value="Prenyltransferase"/>
</dbReference>
<keyword evidence="7 11" id="KW-0831">Ubiquinone biosynthesis</keyword>
<feature type="transmembrane region" description="Helical" evidence="11">
    <location>
        <begin position="82"/>
        <end position="100"/>
    </location>
</feature>
<dbReference type="EMBL" id="CP017315">
    <property type="protein sequence ID" value="AQS42295.1"/>
    <property type="molecule type" value="Genomic_DNA"/>
</dbReference>
<dbReference type="Gene3D" id="1.10.357.140">
    <property type="entry name" value="UbiA prenyltransferase"/>
    <property type="match status" value="1"/>
</dbReference>
<dbReference type="PANTHER" id="PTHR11048:SF28">
    <property type="entry name" value="4-HYDROXYBENZOATE POLYPRENYLTRANSFERASE, MITOCHONDRIAL"/>
    <property type="match status" value="1"/>
</dbReference>
<accession>A0A1U9JWN6</accession>
<evidence type="ECO:0000256" key="5">
    <source>
        <dbReference type="ARBA" id="ARBA00022519"/>
    </source>
</evidence>
<evidence type="ECO:0000256" key="1">
    <source>
        <dbReference type="ARBA" id="ARBA00001946"/>
    </source>
</evidence>
<feature type="transmembrane region" description="Helical" evidence="11">
    <location>
        <begin position="155"/>
        <end position="172"/>
    </location>
</feature>
<sequence length="330" mass="36580">MLTKPDVFQVQTNEQRGRVADAPSRHWVYRFLPQALWPYAQLARWDRPVGWKLLLWPCWWSVAFVTVAGMAPQSALPPVLPLLWHLALFLTGAIAMRGAGCTYNDLVDHRLDASVGRTTSRPLPAGQVTRRQAWGFILVQSLAGLIVLLQFNTLTIMLGFASLGIVALYPFMKRVTDWPQLVLGLAFNWGALLGWTAGSGAIGWPPVLLYLGSVLWTIGYDTIYAHQDRKDDALIGIRSTARLFGERTKPALSVLYAAMLVLAALAFYLADVPPLAYSGLILSGLHMFYQIRVLDIENGDACLRLFKANSQIGWLVFLGLVAAGLFPAMW</sequence>
<organism evidence="13 14">
    <name type="scientific">Candidatus Tokpelaia hoelldobleri</name>
    <dbReference type="NCBI Taxonomy" id="1902579"/>
    <lineage>
        <taxon>Bacteria</taxon>
        <taxon>Pseudomonadati</taxon>
        <taxon>Pseudomonadota</taxon>
        <taxon>Alphaproteobacteria</taxon>
        <taxon>Hyphomicrobiales</taxon>
        <taxon>Candidatus Tokpelaia</taxon>
    </lineage>
</organism>
<dbReference type="UniPathway" id="UPA00232"/>
<dbReference type="STRING" id="1902579.BHV28_16170"/>
<dbReference type="Gene3D" id="1.20.120.1780">
    <property type="entry name" value="UbiA prenyltransferase"/>
    <property type="match status" value="1"/>
</dbReference>
<dbReference type="KEGG" id="thd:BHV28_16170"/>
<evidence type="ECO:0000313" key="14">
    <source>
        <dbReference type="Proteomes" id="UP000188912"/>
    </source>
</evidence>
<dbReference type="PROSITE" id="PS00943">
    <property type="entry name" value="UBIA"/>
    <property type="match status" value="1"/>
</dbReference>
<name>A0A1U9JWN6_9HYPH</name>
<dbReference type="FunFam" id="1.20.120.1780:FF:000001">
    <property type="entry name" value="4-hydroxybenzoate octaprenyltransferase"/>
    <property type="match status" value="1"/>
</dbReference>
<evidence type="ECO:0000256" key="6">
    <source>
        <dbReference type="ARBA" id="ARBA00022679"/>
    </source>
</evidence>
<comment type="similarity">
    <text evidence="3 11">Belongs to the UbiA prenyltransferase family.</text>
</comment>
<feature type="transmembrane region" description="Helical" evidence="11">
    <location>
        <begin position="312"/>
        <end position="329"/>
    </location>
</feature>
<evidence type="ECO:0000256" key="8">
    <source>
        <dbReference type="ARBA" id="ARBA00022692"/>
    </source>
</evidence>
<keyword evidence="5 11" id="KW-0997">Cell inner membrane</keyword>
<evidence type="ECO:0000313" key="13">
    <source>
        <dbReference type="EMBL" id="AQS42295.1"/>
    </source>
</evidence>
<keyword evidence="8 11" id="KW-0812">Transmembrane</keyword>
<keyword evidence="9 11" id="KW-1133">Transmembrane helix</keyword>
<dbReference type="HAMAP" id="MF_01635">
    <property type="entry name" value="UbiA"/>
    <property type="match status" value="1"/>
</dbReference>
<comment type="catalytic activity">
    <reaction evidence="11">
        <text>all-trans-octaprenyl diphosphate + 4-hydroxybenzoate = 4-hydroxy-3-(all-trans-octaprenyl)benzoate + diphosphate</text>
        <dbReference type="Rhea" id="RHEA:27782"/>
        <dbReference type="ChEBI" id="CHEBI:1617"/>
        <dbReference type="ChEBI" id="CHEBI:17879"/>
        <dbReference type="ChEBI" id="CHEBI:33019"/>
        <dbReference type="ChEBI" id="CHEBI:57711"/>
        <dbReference type="EC" id="2.5.1.39"/>
    </reaction>
</comment>
<keyword evidence="11" id="KW-0460">Magnesium</keyword>
<evidence type="ECO:0000256" key="10">
    <source>
        <dbReference type="ARBA" id="ARBA00023136"/>
    </source>
</evidence>
<dbReference type="Pfam" id="PF01040">
    <property type="entry name" value="UbiA"/>
    <property type="match status" value="1"/>
</dbReference>
<dbReference type="InterPro" id="IPR006370">
    <property type="entry name" value="HB_polyprenyltransferase-like"/>
</dbReference>
<evidence type="ECO:0000256" key="2">
    <source>
        <dbReference type="ARBA" id="ARBA00004141"/>
    </source>
</evidence>
<keyword evidence="4 11" id="KW-1003">Cell membrane</keyword>
<gene>
    <name evidence="11 13" type="primary">ubiA</name>
    <name evidence="13" type="ORF">BHV28_16170</name>
</gene>
<feature type="transmembrane region" description="Helical" evidence="11">
    <location>
        <begin position="181"/>
        <end position="201"/>
    </location>
</feature>
<dbReference type="AlphaFoldDB" id="A0A1U9JWN6"/>
<keyword evidence="6 11" id="KW-0808">Transferase</keyword>
<dbReference type="GO" id="GO:0006744">
    <property type="term" value="P:ubiquinone biosynthetic process"/>
    <property type="evidence" value="ECO:0007669"/>
    <property type="project" value="UniProtKB-UniRule"/>
</dbReference>
<dbReference type="NCBIfam" id="TIGR01474">
    <property type="entry name" value="ubiA_proteo"/>
    <property type="match status" value="1"/>
</dbReference>
<comment type="cofactor">
    <cofactor evidence="1 11">
        <name>Mg(2+)</name>
        <dbReference type="ChEBI" id="CHEBI:18420"/>
    </cofactor>
</comment>
<proteinExistence type="inferred from homology"/>
<dbReference type="InterPro" id="IPR044878">
    <property type="entry name" value="UbiA_sf"/>
</dbReference>
<dbReference type="CDD" id="cd13959">
    <property type="entry name" value="PT_UbiA_COQ2"/>
    <property type="match status" value="1"/>
</dbReference>
<feature type="transmembrane region" description="Helical" evidence="11">
    <location>
        <begin position="53"/>
        <end position="70"/>
    </location>
</feature>
<evidence type="ECO:0000256" key="7">
    <source>
        <dbReference type="ARBA" id="ARBA00022688"/>
    </source>
</evidence>
<dbReference type="InterPro" id="IPR030470">
    <property type="entry name" value="UbiA_prenylTrfase_CS"/>
</dbReference>
<comment type="subcellular location">
    <subcellularLocation>
        <location evidence="11">Cell inner membrane</location>
        <topology evidence="11">Multi-pass membrane protein</topology>
    </subcellularLocation>
    <subcellularLocation>
        <location evidence="2">Membrane</location>
        <topology evidence="2">Multi-pass membrane protein</topology>
    </subcellularLocation>
</comment>
<reference evidence="13 14" key="1">
    <citation type="journal article" date="2010" name="Science">
        <title>Genomic comparison of the ants Camponotus floridanus and Harpegnathos saltator.</title>
        <authorList>
            <person name="Bonasio R."/>
            <person name="Zhang G."/>
            <person name="Ye C."/>
            <person name="Mutti N.S."/>
            <person name="Fang X."/>
            <person name="Qin N."/>
            <person name="Donahue G."/>
            <person name="Yang P."/>
            <person name="Li Q."/>
            <person name="Li C."/>
            <person name="Zhang P."/>
            <person name="Huang Z."/>
            <person name="Berger S.L."/>
            <person name="Reinberg D."/>
            <person name="Wang J."/>
            <person name="Liebig J."/>
        </authorList>
    </citation>
    <scope>NUCLEOTIDE SEQUENCE [LARGE SCALE GENOMIC DNA]</scope>
    <source>
        <strain evidence="13 14">Hsal</strain>
    </source>
</reference>
<keyword evidence="14" id="KW-1185">Reference proteome</keyword>
<evidence type="ECO:0000256" key="11">
    <source>
        <dbReference type="HAMAP-Rule" id="MF_01635"/>
    </source>
</evidence>
<comment type="pathway">
    <text evidence="11">Cofactor biosynthesis; ubiquinone biosynthesis.</text>
</comment>
<dbReference type="FunFam" id="1.10.357.140:FF:000008">
    <property type="entry name" value="4-hydroxybenzoate octaprenyltransferase"/>
    <property type="match status" value="1"/>
</dbReference>
<keyword evidence="10 11" id="KW-0472">Membrane</keyword>
<feature type="transmembrane region" description="Helical" evidence="11">
    <location>
        <begin position="133"/>
        <end position="149"/>
    </location>
</feature>
<dbReference type="EC" id="2.5.1.39" evidence="11 12"/>
<dbReference type="InterPro" id="IPR000537">
    <property type="entry name" value="UbiA_prenyltransferase"/>
</dbReference>
<dbReference type="GO" id="GO:0008412">
    <property type="term" value="F:4-hydroxybenzoate polyprenyltransferase activity"/>
    <property type="evidence" value="ECO:0007669"/>
    <property type="project" value="UniProtKB-UniRule"/>
</dbReference>